<dbReference type="AlphaFoldDB" id="A0A9X4HFM5"/>
<sequence length="105" mass="11190">MIAGRHSGRNVLVSGAASGIGPAVAQRYCEEGATVALLDLNPQPSTLNPQALQAQGERLRAQGFVVTWHAVASHYSATQGSHHRVHSTPARKTWGLWHYGQCPGP</sequence>
<keyword evidence="2" id="KW-1185">Reference proteome</keyword>
<evidence type="ECO:0000313" key="2">
    <source>
        <dbReference type="Proteomes" id="UP001148185"/>
    </source>
</evidence>
<dbReference type="Proteomes" id="UP001148185">
    <property type="component" value="Unassembled WGS sequence"/>
</dbReference>
<organism evidence="1 2">
    <name type="scientific">Pseudomonas shahriarae</name>
    <dbReference type="NCBI Taxonomy" id="2745512"/>
    <lineage>
        <taxon>Bacteria</taxon>
        <taxon>Pseudomonadati</taxon>
        <taxon>Pseudomonadota</taxon>
        <taxon>Gammaproteobacteria</taxon>
        <taxon>Pseudomonadales</taxon>
        <taxon>Pseudomonadaceae</taxon>
        <taxon>Pseudomonas</taxon>
    </lineage>
</organism>
<reference evidence="1 2" key="1">
    <citation type="submission" date="2022-05" db="EMBL/GenBank/DDBJ databases">
        <title>Novel Pseudomonas spp. Isolated from a Rainbow Trout Aquaculture Facility.</title>
        <authorList>
            <person name="Testerman T."/>
            <person name="Graf J."/>
        </authorList>
    </citation>
    <scope>NUCLEOTIDE SEQUENCE [LARGE SCALE GENOMIC DNA]</scope>
    <source>
        <strain evidence="1 2">ID1042</strain>
    </source>
</reference>
<protein>
    <submittedName>
        <fullName evidence="1">SDR family NAD(P)-dependent oxidoreductase</fullName>
    </submittedName>
</protein>
<dbReference type="Gene3D" id="3.40.50.720">
    <property type="entry name" value="NAD(P)-binding Rossmann-like Domain"/>
    <property type="match status" value="1"/>
</dbReference>
<dbReference type="InterPro" id="IPR002347">
    <property type="entry name" value="SDR_fam"/>
</dbReference>
<dbReference type="SUPFAM" id="SSF51735">
    <property type="entry name" value="NAD(P)-binding Rossmann-fold domains"/>
    <property type="match status" value="1"/>
</dbReference>
<gene>
    <name evidence="1" type="ORF">M5G27_27665</name>
</gene>
<dbReference type="Pfam" id="PF00106">
    <property type="entry name" value="adh_short"/>
    <property type="match status" value="1"/>
</dbReference>
<dbReference type="RefSeq" id="WP_228759039.1">
    <property type="nucleotide sequence ID" value="NZ_JAMDHA010000039.1"/>
</dbReference>
<evidence type="ECO:0000313" key="1">
    <source>
        <dbReference type="EMBL" id="MDD1011252.1"/>
    </source>
</evidence>
<proteinExistence type="predicted"/>
<dbReference type="InterPro" id="IPR036291">
    <property type="entry name" value="NAD(P)-bd_dom_sf"/>
</dbReference>
<name>A0A9X4HFM5_9PSED</name>
<accession>A0A9X4HFM5</accession>
<dbReference type="EMBL" id="JAMDHA010000039">
    <property type="protein sequence ID" value="MDD1011252.1"/>
    <property type="molecule type" value="Genomic_DNA"/>
</dbReference>
<comment type="caution">
    <text evidence="1">The sequence shown here is derived from an EMBL/GenBank/DDBJ whole genome shotgun (WGS) entry which is preliminary data.</text>
</comment>